<dbReference type="Proteomes" id="UP001642464">
    <property type="component" value="Unassembled WGS sequence"/>
</dbReference>
<feature type="compositionally biased region" description="Acidic residues" evidence="1">
    <location>
        <begin position="17"/>
        <end position="26"/>
    </location>
</feature>
<feature type="compositionally biased region" description="Basic and acidic residues" evidence="1">
    <location>
        <begin position="70"/>
        <end position="145"/>
    </location>
</feature>
<name>A0ABP0KQC9_9DINO</name>
<feature type="region of interest" description="Disordered" evidence="1">
    <location>
        <begin position="186"/>
        <end position="208"/>
    </location>
</feature>
<dbReference type="EMBL" id="CAXAMM010012158">
    <property type="protein sequence ID" value="CAK9028134.1"/>
    <property type="molecule type" value="Genomic_DNA"/>
</dbReference>
<feature type="region of interest" description="Disordered" evidence="1">
    <location>
        <begin position="775"/>
        <end position="794"/>
    </location>
</feature>
<reference evidence="2 3" key="1">
    <citation type="submission" date="2024-02" db="EMBL/GenBank/DDBJ databases">
        <authorList>
            <person name="Chen Y."/>
            <person name="Shah S."/>
            <person name="Dougan E. K."/>
            <person name="Thang M."/>
            <person name="Chan C."/>
        </authorList>
    </citation>
    <scope>NUCLEOTIDE SEQUENCE [LARGE SCALE GENOMIC DNA]</scope>
</reference>
<feature type="compositionally biased region" description="Acidic residues" evidence="1">
    <location>
        <begin position="192"/>
        <end position="201"/>
    </location>
</feature>
<evidence type="ECO:0000313" key="3">
    <source>
        <dbReference type="Proteomes" id="UP001642464"/>
    </source>
</evidence>
<gene>
    <name evidence="2" type="ORF">SCF082_LOCUS18222</name>
</gene>
<evidence type="ECO:0000313" key="2">
    <source>
        <dbReference type="EMBL" id="CAK9028134.1"/>
    </source>
</evidence>
<sequence length="817" mass="95539">MWREFRPPSGDPAIAEAQEEREEAEVENLKEAEEQLQKCKKGKQARVQQAEKEAEELAAPQKRKQKRKKGEAEQAEKWEELAPIEVKKESRKEAEELEEPTKRRNKSKKELRELEPIEVKKESKKEAEELEEPTKRRNKSKKELRELEPIEVKKESKKEELDEKKLLEENFGLRQKRDEQALISQVLPLEGEAGEEEESEEDKPTSRQMKELIAPLPPTKSFQGTWWRPVELLGMQFFCFECKLPSQTWWAVLPDRSILRPAFYRAHPTATRHDVRLRLQHLQEAGCPVPWVLAKELEDQKLPHYSKRDQKLRAVKLQKLIEELEVDRVCLDDLDASSSSRMWPEMESFCGQRPEAEKNFYCRSYSDSGWPRFLPLQQHPFLRRLGAEVLWERERKGGIETGWFQTRGASCYPCLVAGRHCRGRKLHPRLGLAMACTSCRLAGLSVRQCAVALCLEGTPSATLTDHWARVQPDLSTCHVCRCPPERPRRTPQGAVPCTVCVGCHAWLCHKTSCHADAQVRQDLPYWLCCHCLGVPLACFCLQTHADAAQLLNNVHMLMPKASKALITQYPQPKTAAQLHRTRALRRWWGRTRLLSPRPSRASWLDYAGLLRKMTIVEFERFKAAVQRLRAEIMGLDRRRQRITCMKWLMKVQSFAEPSLIFTFLLRLQNEHDKERRLMEWEPIYRATRRRWVLSPLDAELGFWQMRHRRFVAELGENDFPPSQSCFVQLRERIPTQLKWWRVHRQLQHQALRGAHGSAATPHKLRRLRRLKRRRPLLRGPAPKNHSRQVGFEEKGTIQRFQLESESEEVDSPIDSSW</sequence>
<feature type="compositionally biased region" description="Basic and acidic residues" evidence="1">
    <location>
        <begin position="27"/>
        <end position="37"/>
    </location>
</feature>
<comment type="caution">
    <text evidence="2">The sequence shown here is derived from an EMBL/GenBank/DDBJ whole genome shotgun (WGS) entry which is preliminary data.</text>
</comment>
<feature type="region of interest" description="Disordered" evidence="1">
    <location>
        <begin position="1"/>
        <end position="145"/>
    </location>
</feature>
<accession>A0ABP0KQC9</accession>
<protein>
    <submittedName>
        <fullName evidence="2">Reticulocyte-binding protein 2 homolog a</fullName>
    </submittedName>
</protein>
<keyword evidence="3" id="KW-1185">Reference proteome</keyword>
<organism evidence="2 3">
    <name type="scientific">Durusdinium trenchii</name>
    <dbReference type="NCBI Taxonomy" id="1381693"/>
    <lineage>
        <taxon>Eukaryota</taxon>
        <taxon>Sar</taxon>
        <taxon>Alveolata</taxon>
        <taxon>Dinophyceae</taxon>
        <taxon>Suessiales</taxon>
        <taxon>Symbiodiniaceae</taxon>
        <taxon>Durusdinium</taxon>
    </lineage>
</organism>
<proteinExistence type="predicted"/>
<evidence type="ECO:0000256" key="1">
    <source>
        <dbReference type="SAM" id="MobiDB-lite"/>
    </source>
</evidence>